<dbReference type="HOGENOM" id="CLU_051177_0_0_0"/>
<keyword evidence="2" id="KW-1185">Reference proteome</keyword>
<evidence type="ECO:0000313" key="2">
    <source>
        <dbReference type="Proteomes" id="UP000006844"/>
    </source>
</evidence>
<dbReference type="Proteomes" id="UP000006844">
    <property type="component" value="Chromosome"/>
</dbReference>
<dbReference type="KEGG" id="tsa:AciPR4_0093"/>
<dbReference type="Pfam" id="PF04860">
    <property type="entry name" value="Phage_portal"/>
    <property type="match status" value="1"/>
</dbReference>
<sequence length="393" mass="43945">MAGVKDRIRGAWKGLQAGETNTRKTTPLPALLTPYRRLPIQGQGISPKPTAANLRKFAETPVARRAINIVKDRIACMDWQVRLKRDATTNSTTVEKLRETLEAPNPGDSFRTLIEQVLEDLLVGGFGAMEMELTGNADLPFRLWPVDGATVQVNAEWNGNAETPRYAQVNTRAGTEKSIPLLDRELMYLRLNPRTHTPFGLGRLEVAFESIRSFLEASRYAGRLAGNGVQQFALWMEETTPAQHERMVRWWQDEIEGTGQVPILSSEKKPEVLRFAGGTDADLHLGWQEFLLRMIANAFDLPPMLLGLEHDVNQSTASEMADDAFEGAIKPVAKLLSEHLTRDLFGKRLGLRDVEFVFNDLLSRDETTETSVQLDLLKAGVLTVEEVRAMRGL</sequence>
<gene>
    <name evidence="1" type="ordered locus">AciPR4_0093</name>
</gene>
<dbReference type="eggNOG" id="COG4695">
    <property type="taxonomic scope" value="Bacteria"/>
</dbReference>
<organism evidence="1 2">
    <name type="scientific">Terriglobus saanensis (strain ATCC BAA-1853 / DSM 23119 / SP1PR4)</name>
    <dbReference type="NCBI Taxonomy" id="401053"/>
    <lineage>
        <taxon>Bacteria</taxon>
        <taxon>Pseudomonadati</taxon>
        <taxon>Acidobacteriota</taxon>
        <taxon>Terriglobia</taxon>
        <taxon>Terriglobales</taxon>
        <taxon>Acidobacteriaceae</taxon>
        <taxon>Terriglobus</taxon>
    </lineage>
</organism>
<dbReference type="EMBL" id="CP002467">
    <property type="protein sequence ID" value="ADV80934.1"/>
    <property type="molecule type" value="Genomic_DNA"/>
</dbReference>
<dbReference type="STRING" id="401053.AciPR4_0093"/>
<evidence type="ECO:0000313" key="1">
    <source>
        <dbReference type="EMBL" id="ADV80934.1"/>
    </source>
</evidence>
<dbReference type="InterPro" id="IPR006944">
    <property type="entry name" value="Phage/GTA_portal"/>
</dbReference>
<name>E8UYY9_TERSS</name>
<proteinExistence type="predicted"/>
<dbReference type="AlphaFoldDB" id="E8UYY9"/>
<protein>
    <submittedName>
        <fullName evidence="1">Portal protein</fullName>
    </submittedName>
</protein>
<reference evidence="1 2" key="1">
    <citation type="journal article" date="2012" name="Stand. Genomic Sci.">
        <title>Complete genome sequence of Terriglobus saanensis type strain SP1PR4(T), an Acidobacteria from tundra soil.</title>
        <authorList>
            <person name="Rawat S.R."/>
            <person name="Mannisto M.K."/>
            <person name="Starovoytov V."/>
            <person name="Goodwin L."/>
            <person name="Nolan M."/>
            <person name="Hauser L."/>
            <person name="Land M."/>
            <person name="Davenport K.W."/>
            <person name="Woyke T."/>
            <person name="Haggblom M.M."/>
        </authorList>
    </citation>
    <scope>NUCLEOTIDE SEQUENCE</scope>
    <source>
        <strain evidence="2">ATCC BAA-1853 / DSM 23119 / SP1PR4</strain>
    </source>
</reference>
<accession>E8UYY9</accession>
<dbReference type="RefSeq" id="WP_013566667.1">
    <property type="nucleotide sequence ID" value="NC_014963.1"/>
</dbReference>